<dbReference type="PANTHER" id="PTHR32278">
    <property type="entry name" value="F-BOX DOMAIN-CONTAINING PROTEIN"/>
    <property type="match status" value="1"/>
</dbReference>
<comment type="caution">
    <text evidence="1">The sequence shown here is derived from an EMBL/GenBank/DDBJ whole genome shotgun (WGS) entry which is preliminary data.</text>
</comment>
<proteinExistence type="predicted"/>
<dbReference type="AlphaFoldDB" id="A0A8X8YGC2"/>
<protein>
    <submittedName>
        <fullName evidence="1">Uncharacterized protein</fullName>
    </submittedName>
</protein>
<gene>
    <name evidence="1" type="ORF">SASPL_109332</name>
</gene>
<dbReference type="InterPro" id="IPR025886">
    <property type="entry name" value="PP2-like"/>
</dbReference>
<accession>A0A8X8YGC2</accession>
<dbReference type="EMBL" id="PNBA02000003">
    <property type="protein sequence ID" value="KAG6431254.1"/>
    <property type="molecule type" value="Genomic_DNA"/>
</dbReference>
<sequence>MVRGKDLIIAFGNDLGNWDWRLDDDSREVAELCSSWMLDIGAEMGAGVLKARSVYAAYLVYKLRETAEGLEKVKGIIRFVDDKSDMEGAGERVVHLHPGWRWRLDSSTLEEKTEQWRRGCWRPRDGNVGLLFKALRSALVLPIHKHLFFLLNSSPLQCGRRYTS</sequence>
<organism evidence="1">
    <name type="scientific">Salvia splendens</name>
    <name type="common">Scarlet sage</name>
    <dbReference type="NCBI Taxonomy" id="180675"/>
    <lineage>
        <taxon>Eukaryota</taxon>
        <taxon>Viridiplantae</taxon>
        <taxon>Streptophyta</taxon>
        <taxon>Embryophyta</taxon>
        <taxon>Tracheophyta</taxon>
        <taxon>Spermatophyta</taxon>
        <taxon>Magnoliopsida</taxon>
        <taxon>eudicotyledons</taxon>
        <taxon>Gunneridae</taxon>
        <taxon>Pentapetalae</taxon>
        <taxon>asterids</taxon>
        <taxon>lamiids</taxon>
        <taxon>Lamiales</taxon>
        <taxon>Lamiaceae</taxon>
        <taxon>Nepetoideae</taxon>
        <taxon>Mentheae</taxon>
        <taxon>Salviinae</taxon>
        <taxon>Salvia</taxon>
        <taxon>Salvia subgen. Calosphace</taxon>
        <taxon>core Calosphace</taxon>
    </lineage>
</organism>
<dbReference type="Proteomes" id="UP000298416">
    <property type="component" value="Unassembled WGS sequence"/>
</dbReference>
<keyword evidence="2" id="KW-1185">Reference proteome</keyword>
<reference evidence="1" key="2">
    <citation type="submission" date="2020-08" db="EMBL/GenBank/DDBJ databases">
        <title>Plant Genome Project.</title>
        <authorList>
            <person name="Zhang R.-G."/>
        </authorList>
    </citation>
    <scope>NUCLEOTIDE SEQUENCE</scope>
    <source>
        <strain evidence="1">Huo1</strain>
        <tissue evidence="1">Leaf</tissue>
    </source>
</reference>
<evidence type="ECO:0000313" key="1">
    <source>
        <dbReference type="EMBL" id="KAG6431254.1"/>
    </source>
</evidence>
<dbReference type="Pfam" id="PF14299">
    <property type="entry name" value="PP2"/>
    <property type="match status" value="1"/>
</dbReference>
<reference evidence="1" key="1">
    <citation type="submission" date="2018-01" db="EMBL/GenBank/DDBJ databases">
        <authorList>
            <person name="Mao J.F."/>
        </authorList>
    </citation>
    <scope>NUCLEOTIDE SEQUENCE</scope>
    <source>
        <strain evidence="1">Huo1</strain>
        <tissue evidence="1">Leaf</tissue>
    </source>
</reference>
<name>A0A8X8YGC2_SALSN</name>
<evidence type="ECO:0000313" key="2">
    <source>
        <dbReference type="Proteomes" id="UP000298416"/>
    </source>
</evidence>
<dbReference type="PANTHER" id="PTHR32278:SF130">
    <property type="entry name" value="F-BOX DOMAIN-CONTAINING PROTEIN"/>
    <property type="match status" value="1"/>
</dbReference>